<dbReference type="EMBL" id="JACHNE010000001">
    <property type="protein sequence ID" value="MBB5792157.1"/>
    <property type="molecule type" value="Genomic_DNA"/>
</dbReference>
<gene>
    <name evidence="1" type="ORF">HDA41_000121</name>
</gene>
<dbReference type="AlphaFoldDB" id="A0A7W9GY56"/>
<evidence type="ECO:0000313" key="1">
    <source>
        <dbReference type="EMBL" id="MBB5792157.1"/>
    </source>
</evidence>
<accession>A0A7W9GY56</accession>
<protein>
    <submittedName>
        <fullName evidence="1">Uncharacterized protein</fullName>
    </submittedName>
</protein>
<comment type="caution">
    <text evidence="1">The sequence shown here is derived from an EMBL/GenBank/DDBJ whole genome shotgun (WGS) entry which is preliminary data.</text>
</comment>
<proteinExistence type="predicted"/>
<keyword evidence="2" id="KW-1185">Reference proteome</keyword>
<evidence type="ECO:0000313" key="2">
    <source>
        <dbReference type="Proteomes" id="UP000590647"/>
    </source>
</evidence>
<dbReference type="Proteomes" id="UP000590647">
    <property type="component" value="Unassembled WGS sequence"/>
</dbReference>
<dbReference type="RefSeq" id="WP_184994159.1">
    <property type="nucleotide sequence ID" value="NZ_JACHNE010000001.1"/>
</dbReference>
<name>A0A7W9GY56_9ACTN</name>
<reference evidence="1 2" key="1">
    <citation type="submission" date="2020-08" db="EMBL/GenBank/DDBJ databases">
        <title>Sequencing the genomes of 1000 actinobacteria strains.</title>
        <authorList>
            <person name="Klenk H.-P."/>
        </authorList>
    </citation>
    <scope>NUCLEOTIDE SEQUENCE [LARGE SCALE GENOMIC DNA]</scope>
    <source>
        <strain evidence="1 2">DSM 40084</strain>
    </source>
</reference>
<sequence length="53" mass="5844">MSYASLSTDQLRQSMVEHLMQIMGCPDDETLARDADSLLLTLDHRLAHEAAAA</sequence>
<organism evidence="1 2">
    <name type="scientific">Streptomyces caelestis</name>
    <dbReference type="NCBI Taxonomy" id="36816"/>
    <lineage>
        <taxon>Bacteria</taxon>
        <taxon>Bacillati</taxon>
        <taxon>Actinomycetota</taxon>
        <taxon>Actinomycetes</taxon>
        <taxon>Kitasatosporales</taxon>
        <taxon>Streptomycetaceae</taxon>
        <taxon>Streptomyces</taxon>
    </lineage>
</organism>